<dbReference type="RefSeq" id="WP_279298554.1">
    <property type="nucleotide sequence ID" value="NZ_JAOTIF010000017.1"/>
</dbReference>
<keyword evidence="5 7" id="KW-1133">Transmembrane helix</keyword>
<feature type="transmembrane region" description="Helical" evidence="7">
    <location>
        <begin position="148"/>
        <end position="168"/>
    </location>
</feature>
<evidence type="ECO:0000313" key="9">
    <source>
        <dbReference type="EMBL" id="MCU7551115.1"/>
    </source>
</evidence>
<evidence type="ECO:0000259" key="8">
    <source>
        <dbReference type="Pfam" id="PF09335"/>
    </source>
</evidence>
<evidence type="ECO:0000256" key="4">
    <source>
        <dbReference type="ARBA" id="ARBA00022692"/>
    </source>
</evidence>
<name>A0A9X2XXU6_9BACT</name>
<evidence type="ECO:0000256" key="5">
    <source>
        <dbReference type="ARBA" id="ARBA00022989"/>
    </source>
</evidence>
<dbReference type="GO" id="GO:0005886">
    <property type="term" value="C:plasma membrane"/>
    <property type="evidence" value="ECO:0007669"/>
    <property type="project" value="UniProtKB-SubCell"/>
</dbReference>
<dbReference type="PANTHER" id="PTHR30353">
    <property type="entry name" value="INNER MEMBRANE PROTEIN DEDA-RELATED"/>
    <property type="match status" value="1"/>
</dbReference>
<evidence type="ECO:0000256" key="2">
    <source>
        <dbReference type="ARBA" id="ARBA00010792"/>
    </source>
</evidence>
<feature type="transmembrane region" description="Helical" evidence="7">
    <location>
        <begin position="63"/>
        <end position="84"/>
    </location>
</feature>
<evidence type="ECO:0000256" key="1">
    <source>
        <dbReference type="ARBA" id="ARBA00004651"/>
    </source>
</evidence>
<feature type="transmembrane region" description="Helical" evidence="7">
    <location>
        <begin position="188"/>
        <end position="207"/>
    </location>
</feature>
<keyword evidence="3 7" id="KW-1003">Cell membrane</keyword>
<evidence type="ECO:0000256" key="3">
    <source>
        <dbReference type="ARBA" id="ARBA00022475"/>
    </source>
</evidence>
<dbReference type="Pfam" id="PF09335">
    <property type="entry name" value="VTT_dom"/>
    <property type="match status" value="1"/>
</dbReference>
<organism evidence="9 10">
    <name type="scientific">Paraflavisolibacter caeni</name>
    <dbReference type="NCBI Taxonomy" id="2982496"/>
    <lineage>
        <taxon>Bacteria</taxon>
        <taxon>Pseudomonadati</taxon>
        <taxon>Bacteroidota</taxon>
        <taxon>Chitinophagia</taxon>
        <taxon>Chitinophagales</taxon>
        <taxon>Chitinophagaceae</taxon>
        <taxon>Paraflavisolibacter</taxon>
    </lineage>
</organism>
<gene>
    <name evidence="9" type="ORF">OCK74_18490</name>
</gene>
<proteinExistence type="inferred from homology"/>
<evidence type="ECO:0000256" key="6">
    <source>
        <dbReference type="ARBA" id="ARBA00023136"/>
    </source>
</evidence>
<reference evidence="9" key="2">
    <citation type="submission" date="2023-04" db="EMBL/GenBank/DDBJ databases">
        <title>Paracnuella aquatica gen. nov., sp. nov., a member of the family Chitinophagaceae isolated from a hot spring.</title>
        <authorList>
            <person name="Wang C."/>
        </authorList>
    </citation>
    <scope>NUCLEOTIDE SEQUENCE</scope>
    <source>
        <strain evidence="9">LB-8</strain>
    </source>
</reference>
<keyword evidence="10" id="KW-1185">Reference proteome</keyword>
<dbReference type="InterPro" id="IPR032816">
    <property type="entry name" value="VTT_dom"/>
</dbReference>
<dbReference type="EMBL" id="JAOTIF010000017">
    <property type="protein sequence ID" value="MCU7551115.1"/>
    <property type="molecule type" value="Genomic_DNA"/>
</dbReference>
<reference evidence="9" key="1">
    <citation type="submission" date="2022-09" db="EMBL/GenBank/DDBJ databases">
        <authorList>
            <person name="Yuan C."/>
            <person name="Ke Z."/>
        </authorList>
    </citation>
    <scope>NUCLEOTIDE SEQUENCE</scope>
    <source>
        <strain evidence="9">LB-8</strain>
    </source>
</reference>
<feature type="transmembrane region" description="Helical" evidence="7">
    <location>
        <begin position="33"/>
        <end position="51"/>
    </location>
</feature>
<comment type="subcellular location">
    <subcellularLocation>
        <location evidence="1 7">Cell membrane</location>
        <topology evidence="1 7">Multi-pass membrane protein</topology>
    </subcellularLocation>
</comment>
<sequence length="223" mass="25606">MDKGLVQQFIDWIILNGGLYFMLFVVFAETGLFIGFFLPGDSLLFAAGIYLNELSREFFNAPIAIVILLVIIASVLGNMVGYWFGYKAGPLLFERKETWLFRRKHLLRAKDFYDHYGKGTIFVAKFLPIIRTFAPIVAGIVKMDRPTFIIYNIFGSIAWVVSMMLGGYYLEEMVKEKFNYSLKDHIEAIAIVIILITTLPVLYKLFFSKKPLGKPSQEQEIKK</sequence>
<protein>
    <submittedName>
        <fullName evidence="9">DedA family protein</fullName>
    </submittedName>
</protein>
<keyword evidence="4 7" id="KW-0812">Transmembrane</keyword>
<comment type="caution">
    <text evidence="9">The sequence shown here is derived from an EMBL/GenBank/DDBJ whole genome shotgun (WGS) entry which is preliminary data.</text>
</comment>
<feature type="transmembrane region" description="Helical" evidence="7">
    <location>
        <begin position="9"/>
        <end position="27"/>
    </location>
</feature>
<evidence type="ECO:0000313" key="10">
    <source>
        <dbReference type="Proteomes" id="UP001155483"/>
    </source>
</evidence>
<accession>A0A9X2XXU6</accession>
<dbReference type="Proteomes" id="UP001155483">
    <property type="component" value="Unassembled WGS sequence"/>
</dbReference>
<feature type="transmembrane region" description="Helical" evidence="7">
    <location>
        <begin position="121"/>
        <end position="141"/>
    </location>
</feature>
<dbReference type="PANTHER" id="PTHR30353:SF0">
    <property type="entry name" value="TRANSMEMBRANE PROTEIN"/>
    <property type="match status" value="1"/>
</dbReference>
<evidence type="ECO:0000256" key="7">
    <source>
        <dbReference type="RuleBase" id="RU367016"/>
    </source>
</evidence>
<dbReference type="InterPro" id="IPR032818">
    <property type="entry name" value="DedA-like"/>
</dbReference>
<keyword evidence="6 7" id="KW-0472">Membrane</keyword>
<comment type="similarity">
    <text evidence="2 7">Belongs to the DedA family.</text>
</comment>
<dbReference type="AlphaFoldDB" id="A0A9X2XXU6"/>
<feature type="domain" description="VTT" evidence="8">
    <location>
        <begin position="38"/>
        <end position="167"/>
    </location>
</feature>